<evidence type="ECO:0008006" key="3">
    <source>
        <dbReference type="Google" id="ProtNLM"/>
    </source>
</evidence>
<evidence type="ECO:0000313" key="1">
    <source>
        <dbReference type="EMBL" id="KAK3241015.1"/>
    </source>
</evidence>
<keyword evidence="2" id="KW-1185">Reference proteome</keyword>
<organism evidence="1 2">
    <name type="scientific">Cymbomonas tetramitiformis</name>
    <dbReference type="NCBI Taxonomy" id="36881"/>
    <lineage>
        <taxon>Eukaryota</taxon>
        <taxon>Viridiplantae</taxon>
        <taxon>Chlorophyta</taxon>
        <taxon>Pyramimonadophyceae</taxon>
        <taxon>Pyramimonadales</taxon>
        <taxon>Pyramimonadaceae</taxon>
        <taxon>Cymbomonas</taxon>
    </lineage>
</organism>
<comment type="caution">
    <text evidence="1">The sequence shown here is derived from an EMBL/GenBank/DDBJ whole genome shotgun (WGS) entry which is preliminary data.</text>
</comment>
<sequence length="327" mass="36247">MGAAGEARRCPDSRDRYCGCHSNICTWRKEAKRGHDEESSFAVYQCLVEIAGGEGRFDAGGRGGIAVSPSYFPAHCFEACMRALERDAVHVDNEAGWAGVGIRGAPQLRPDRASRENLTNYELLLDDCTGDTHSHNADDEAFDMGEWKRVWSMMPDGQLAMHAGHFSWCLQPLVTDVEVLRSSTELVEVVLRSCLPHRHPERDSQQWTVTTDGYIMLDAAKRCLAVGAAPRKASNTARNWDESGEQRMVALASCTGDAVRWRMLRLDEPQPPLECPEFGWEPQHLEMPVGYIPYTSMAPPAISPATPRKRSNLVKSFPGLIAGQQGF</sequence>
<protein>
    <recommendedName>
        <fullName evidence="3">Ricin B lectin domain-containing protein</fullName>
    </recommendedName>
</protein>
<accession>A0AAE0EW14</accession>
<dbReference type="PROSITE" id="PS50231">
    <property type="entry name" value="RICIN_B_LECTIN"/>
    <property type="match status" value="1"/>
</dbReference>
<proteinExistence type="predicted"/>
<evidence type="ECO:0000313" key="2">
    <source>
        <dbReference type="Proteomes" id="UP001190700"/>
    </source>
</evidence>
<dbReference type="EMBL" id="LGRX02033497">
    <property type="protein sequence ID" value="KAK3241015.1"/>
    <property type="molecule type" value="Genomic_DNA"/>
</dbReference>
<reference evidence="1 2" key="1">
    <citation type="journal article" date="2015" name="Genome Biol. Evol.">
        <title>Comparative Genomics of a Bacterivorous Green Alga Reveals Evolutionary Causalities and Consequences of Phago-Mixotrophic Mode of Nutrition.</title>
        <authorList>
            <person name="Burns J.A."/>
            <person name="Paasch A."/>
            <person name="Narechania A."/>
            <person name="Kim E."/>
        </authorList>
    </citation>
    <scope>NUCLEOTIDE SEQUENCE [LARGE SCALE GENOMIC DNA]</scope>
    <source>
        <strain evidence="1 2">PLY_AMNH</strain>
    </source>
</reference>
<dbReference type="InterPro" id="IPR035992">
    <property type="entry name" value="Ricin_B-like_lectins"/>
</dbReference>
<dbReference type="Proteomes" id="UP001190700">
    <property type="component" value="Unassembled WGS sequence"/>
</dbReference>
<dbReference type="SUPFAM" id="SSF50370">
    <property type="entry name" value="Ricin B-like lectins"/>
    <property type="match status" value="1"/>
</dbReference>
<dbReference type="AlphaFoldDB" id="A0AAE0EW14"/>
<name>A0AAE0EW14_9CHLO</name>
<gene>
    <name evidence="1" type="ORF">CYMTET_49189</name>
</gene>
<dbReference type="Gene3D" id="2.80.10.50">
    <property type="match status" value="1"/>
</dbReference>